<dbReference type="InterPro" id="IPR016186">
    <property type="entry name" value="C-type_lectin-like/link_sf"/>
</dbReference>
<evidence type="ECO:0000259" key="1">
    <source>
        <dbReference type="PROSITE" id="PS50041"/>
    </source>
</evidence>
<dbReference type="Pfam" id="PF00059">
    <property type="entry name" value="Lectin_C"/>
    <property type="match status" value="1"/>
</dbReference>
<dbReference type="InterPro" id="IPR001304">
    <property type="entry name" value="C-type_lectin-like"/>
</dbReference>
<dbReference type="Proteomes" id="UP000472260">
    <property type="component" value="Unassembled WGS sequence"/>
</dbReference>
<feature type="domain" description="C-type lectin" evidence="1">
    <location>
        <begin position="22"/>
        <end position="117"/>
    </location>
</feature>
<dbReference type="InterPro" id="IPR050111">
    <property type="entry name" value="C-type_lectin/snaclec_domain"/>
</dbReference>
<dbReference type="Gene3D" id="3.10.100.10">
    <property type="entry name" value="Mannose-Binding Protein A, subunit A"/>
    <property type="match status" value="1"/>
</dbReference>
<dbReference type="PANTHER" id="PTHR22803">
    <property type="entry name" value="MANNOSE, PHOSPHOLIPASE, LECTIN RECEPTOR RELATED"/>
    <property type="match status" value="1"/>
</dbReference>
<dbReference type="Ensembl" id="ENSSANT00000002512.1">
    <property type="protein sequence ID" value="ENSSANP00000002327.1"/>
    <property type="gene ID" value="ENSSANG00000001344.1"/>
</dbReference>
<sequence length="152" mass="18143">MQFEYLAPKLHVFPCNVGWQNFQVGCYRLNSDNLDWSSAHKMCQKMEANLVSIHTLPELEFITKHMKKDIEELWIGLHDTAMQMNFEWTDHTPVIFTYWHPFEPNNFRNVNEDCVTIWGPVSIYAYKYIGLSKVWAQYVFFNSTFFSKPHNH</sequence>
<reference evidence="2" key="1">
    <citation type="submission" date="2025-08" db="UniProtKB">
        <authorList>
            <consortium name="Ensembl"/>
        </authorList>
    </citation>
    <scope>IDENTIFICATION</scope>
</reference>
<dbReference type="AlphaFoldDB" id="A0A671K8S0"/>
<reference evidence="2" key="2">
    <citation type="submission" date="2025-09" db="UniProtKB">
        <authorList>
            <consortium name="Ensembl"/>
        </authorList>
    </citation>
    <scope>IDENTIFICATION</scope>
</reference>
<protein>
    <recommendedName>
        <fullName evidence="1">C-type lectin domain-containing protein</fullName>
    </recommendedName>
</protein>
<evidence type="ECO:0000313" key="3">
    <source>
        <dbReference type="Proteomes" id="UP000472260"/>
    </source>
</evidence>
<keyword evidence="3" id="KW-1185">Reference proteome</keyword>
<dbReference type="SMART" id="SM00034">
    <property type="entry name" value="CLECT"/>
    <property type="match status" value="1"/>
</dbReference>
<organism evidence="2 3">
    <name type="scientific">Sinocyclocheilus anshuiensis</name>
    <dbReference type="NCBI Taxonomy" id="1608454"/>
    <lineage>
        <taxon>Eukaryota</taxon>
        <taxon>Metazoa</taxon>
        <taxon>Chordata</taxon>
        <taxon>Craniata</taxon>
        <taxon>Vertebrata</taxon>
        <taxon>Euteleostomi</taxon>
        <taxon>Actinopterygii</taxon>
        <taxon>Neopterygii</taxon>
        <taxon>Teleostei</taxon>
        <taxon>Ostariophysi</taxon>
        <taxon>Cypriniformes</taxon>
        <taxon>Cyprinidae</taxon>
        <taxon>Cyprininae</taxon>
        <taxon>Sinocyclocheilus</taxon>
    </lineage>
</organism>
<accession>A0A671K8S0</accession>
<dbReference type="SUPFAM" id="SSF56436">
    <property type="entry name" value="C-type lectin-like"/>
    <property type="match status" value="1"/>
</dbReference>
<dbReference type="InterPro" id="IPR016187">
    <property type="entry name" value="CTDL_fold"/>
</dbReference>
<evidence type="ECO:0000313" key="2">
    <source>
        <dbReference type="Ensembl" id="ENSSANP00000002327.1"/>
    </source>
</evidence>
<name>A0A671K8S0_9TELE</name>
<proteinExistence type="predicted"/>
<dbReference type="PROSITE" id="PS50041">
    <property type="entry name" value="C_TYPE_LECTIN_2"/>
    <property type="match status" value="1"/>
</dbReference>